<name>A0A545TC48_9GAMM</name>
<accession>A0A545TC48</accession>
<gene>
    <name evidence="1" type="ORF">FLL45_07495</name>
</gene>
<comment type="caution">
    <text evidence="1">The sequence shown here is derived from an EMBL/GenBank/DDBJ whole genome shotgun (WGS) entry which is preliminary data.</text>
</comment>
<dbReference type="Proteomes" id="UP000317839">
    <property type="component" value="Unassembled WGS sequence"/>
</dbReference>
<keyword evidence="2" id="KW-1185">Reference proteome</keyword>
<proteinExistence type="predicted"/>
<reference evidence="1 2" key="1">
    <citation type="submission" date="2019-06" db="EMBL/GenBank/DDBJ databases">
        <title>Draft genome of Aliikangiella marina GYP-15.</title>
        <authorList>
            <person name="Wang G."/>
        </authorList>
    </citation>
    <scope>NUCLEOTIDE SEQUENCE [LARGE SCALE GENOMIC DNA]</scope>
    <source>
        <strain evidence="1 2">GYP-15</strain>
    </source>
</reference>
<protein>
    <submittedName>
        <fullName evidence="1">Uncharacterized protein</fullName>
    </submittedName>
</protein>
<evidence type="ECO:0000313" key="1">
    <source>
        <dbReference type="EMBL" id="TQV74798.1"/>
    </source>
</evidence>
<organism evidence="1 2">
    <name type="scientific">Aliikangiella marina</name>
    <dbReference type="NCBI Taxonomy" id="1712262"/>
    <lineage>
        <taxon>Bacteria</taxon>
        <taxon>Pseudomonadati</taxon>
        <taxon>Pseudomonadota</taxon>
        <taxon>Gammaproteobacteria</taxon>
        <taxon>Oceanospirillales</taxon>
        <taxon>Pleioneaceae</taxon>
        <taxon>Aliikangiella</taxon>
    </lineage>
</organism>
<dbReference type="RefSeq" id="WP_142941416.1">
    <property type="nucleotide sequence ID" value="NZ_VIKR01000002.1"/>
</dbReference>
<dbReference type="AlphaFoldDB" id="A0A545TC48"/>
<dbReference type="EMBL" id="VIKR01000002">
    <property type="protein sequence ID" value="TQV74798.1"/>
    <property type="molecule type" value="Genomic_DNA"/>
</dbReference>
<evidence type="ECO:0000313" key="2">
    <source>
        <dbReference type="Proteomes" id="UP000317839"/>
    </source>
</evidence>
<sequence length="63" mass="7041">MSEAIYDEVQHQKKLDKMPSCNNLSGQKKRDCIKQAGELSELMKKHINNKDSAGESKDSNSSS</sequence>